<organism evidence="2 3">
    <name type="scientific">Enterococcus durans</name>
    <dbReference type="NCBI Taxonomy" id="53345"/>
    <lineage>
        <taxon>Bacteria</taxon>
        <taxon>Bacillati</taxon>
        <taxon>Bacillota</taxon>
        <taxon>Bacilli</taxon>
        <taxon>Lactobacillales</taxon>
        <taxon>Enterococcaceae</taxon>
        <taxon>Enterococcus</taxon>
    </lineage>
</organism>
<evidence type="ECO:0000313" key="2">
    <source>
        <dbReference type="EMBL" id="RCA09839.1"/>
    </source>
</evidence>
<dbReference type="Proteomes" id="UP000252797">
    <property type="component" value="Unassembled WGS sequence"/>
</dbReference>
<evidence type="ECO:0000313" key="1">
    <source>
        <dbReference type="EMBL" id="KAA9202098.1"/>
    </source>
</evidence>
<dbReference type="RefSeq" id="WP_002324480.1">
    <property type="nucleotide sequence ID" value="NZ_JBHKTE010000047.1"/>
</dbReference>
<accession>A0A367CB11</accession>
<evidence type="ECO:0000313" key="4">
    <source>
        <dbReference type="Proteomes" id="UP000326078"/>
    </source>
</evidence>
<dbReference type="Proteomes" id="UP000326078">
    <property type="component" value="Unassembled WGS sequence"/>
</dbReference>
<dbReference type="EMBL" id="LEPB01000006">
    <property type="protein sequence ID" value="RCA09839.1"/>
    <property type="molecule type" value="Genomic_DNA"/>
</dbReference>
<sequence>MTNNILISIYPRYMEKIINKQKNFEFRNFYLTSDPYNIFWIYETIPTKALKYKLIVKNPITKLKKNQHYFLGDDEFEQLV</sequence>
<comment type="caution">
    <text evidence="2">The sequence shown here is derived from an EMBL/GenBank/DDBJ whole genome shotgun (WGS) entry which is preliminary data.</text>
</comment>
<dbReference type="EMBL" id="VYUT01000063">
    <property type="protein sequence ID" value="KAA9202098.1"/>
    <property type="molecule type" value="Genomic_DNA"/>
</dbReference>
<gene>
    <name evidence="2" type="ORF">EA71_02695</name>
    <name evidence="1" type="ORF">F6X95_14670</name>
</gene>
<reference evidence="1 4" key="2">
    <citation type="submission" date="2019-09" db="EMBL/GenBank/DDBJ databases">
        <title>Vancomyinc resistant enterococci isolated from farm animals in Switzerland.</title>
        <authorList>
            <person name="Stevens M.J.A."/>
            <person name="Stephan R."/>
            <person name="Morach M."/>
            <person name="Nuesch-Inderbinen M."/>
        </authorList>
    </citation>
    <scope>NUCLEOTIDE SEQUENCE [LARGE SCALE GENOMIC DNA]</scope>
    <source>
        <strain evidence="1 4">GH27</strain>
    </source>
</reference>
<protein>
    <submittedName>
        <fullName evidence="2">Uncharacterized protein</fullName>
    </submittedName>
</protein>
<reference evidence="2 3" key="1">
    <citation type="submission" date="2015-06" db="EMBL/GenBank/DDBJ databases">
        <title>The Genome Sequence of Enterococcus durans 4EA1.</title>
        <authorList>
            <consortium name="The Broad Institute Genomics Platform"/>
            <consortium name="The Broad Institute Genome Sequencing Center for Infectious Disease"/>
            <person name="Earl A.M."/>
            <person name="Van Tyne D."/>
            <person name="Lebreton F."/>
            <person name="Saavedra J.T."/>
            <person name="Gilmore M.S."/>
            <person name="Manson Mcguire A."/>
            <person name="Clock S."/>
            <person name="Crupain M."/>
            <person name="Rangan U."/>
            <person name="Young S."/>
            <person name="Abouelleil A."/>
            <person name="Cao P."/>
            <person name="Chapman S.B."/>
            <person name="Griggs A."/>
            <person name="Priest M."/>
            <person name="Shea T."/>
            <person name="Wortman J."/>
            <person name="Nusbaum C."/>
            <person name="Birren B."/>
        </authorList>
    </citation>
    <scope>NUCLEOTIDE SEQUENCE [LARGE SCALE GENOMIC DNA]</scope>
    <source>
        <strain evidence="2 3">4EA1</strain>
    </source>
</reference>
<proteinExistence type="predicted"/>
<name>A0A367CB11_9ENTE</name>
<dbReference type="GeneID" id="89223460"/>
<dbReference type="AlphaFoldDB" id="A0A367CB11"/>
<evidence type="ECO:0000313" key="3">
    <source>
        <dbReference type="Proteomes" id="UP000252797"/>
    </source>
</evidence>